<reference evidence="3 4" key="1">
    <citation type="submission" date="2019-03" db="EMBL/GenBank/DDBJ databases">
        <title>Genomics of glacier-inhabiting Cryobacterium strains.</title>
        <authorList>
            <person name="Liu Q."/>
            <person name="Xin Y.-H."/>
        </authorList>
    </citation>
    <scope>NUCLEOTIDE SEQUENCE [LARGE SCALE GENOMIC DNA]</scope>
    <source>
        <strain evidence="3 4">TMT1-1</strain>
    </source>
</reference>
<proteinExistence type="predicted"/>
<dbReference type="SMART" id="SM00490">
    <property type="entry name" value="HELICc"/>
    <property type="match status" value="1"/>
</dbReference>
<dbReference type="GO" id="GO:0009307">
    <property type="term" value="P:DNA restriction-modification system"/>
    <property type="evidence" value="ECO:0007669"/>
    <property type="project" value="UniProtKB-KW"/>
</dbReference>
<dbReference type="Pfam" id="PF00271">
    <property type="entry name" value="Helicase_C"/>
    <property type="match status" value="1"/>
</dbReference>
<dbReference type="InterPro" id="IPR041635">
    <property type="entry name" value="Type_ISP_LLaBIII_C"/>
</dbReference>
<dbReference type="Pfam" id="PF18135">
    <property type="entry name" value="Type_ISP_C"/>
    <property type="match status" value="1"/>
</dbReference>
<dbReference type="OrthoDB" id="9776021at2"/>
<dbReference type="SUPFAM" id="SSF53335">
    <property type="entry name" value="S-adenosyl-L-methionine-dependent methyltransferases"/>
    <property type="match status" value="1"/>
</dbReference>
<evidence type="ECO:0000313" key="4">
    <source>
        <dbReference type="Proteomes" id="UP000298424"/>
    </source>
</evidence>
<dbReference type="InterPro" id="IPR053980">
    <property type="entry name" value="ISP_coupler"/>
</dbReference>
<dbReference type="InterPro" id="IPR050742">
    <property type="entry name" value="Helicase_Restrict-Modif_Enz"/>
</dbReference>
<feature type="domain" description="Helicase ATP-binding" evidence="2">
    <location>
        <begin position="151"/>
        <end position="350"/>
    </location>
</feature>
<dbReference type="GO" id="GO:0005829">
    <property type="term" value="C:cytosol"/>
    <property type="evidence" value="ECO:0007669"/>
    <property type="project" value="TreeGrafter"/>
</dbReference>
<evidence type="ECO:0000259" key="2">
    <source>
        <dbReference type="PROSITE" id="PS51192"/>
    </source>
</evidence>
<comment type="caution">
    <text evidence="3">The sequence shown here is derived from an EMBL/GenBank/DDBJ whole genome shotgun (WGS) entry which is preliminary data.</text>
</comment>
<protein>
    <submittedName>
        <fullName evidence="3">Damage-inducible protein</fullName>
    </submittedName>
</protein>
<dbReference type="Gene3D" id="3.40.1350.10">
    <property type="match status" value="1"/>
</dbReference>
<dbReference type="GO" id="GO:0005524">
    <property type="term" value="F:ATP binding"/>
    <property type="evidence" value="ECO:0007669"/>
    <property type="project" value="InterPro"/>
</dbReference>
<sequence length="1560" mass="174801">MLSYLELEPQYAQLYSDVWMWTDYPERHGRKDTGIDLVARTRDTGELTAIQCKFYAPNHPLSKPDIDSFLAASSKAEFSARLIISTTDNWGPNAEEAVEGQNPPVMRMRVQDLDDSAIDWSQFSIENPSELTKKAPKQPYPHQETAISKVLAGFETADRGKLIMACGTGKTFTSLKLAERLVPAGGTVLFLVPSISLLSQTLKEWTIESAVPLRSFAVCSDVSVGKRKNEEDIPVTDLAFPATTNTPKLLQKFSEIPSEFEGLTVVFSTYQSIDVVAQAQGQGIPEFDLIVCDEAHRTTGVTLAEDDESAFVRVHNQSYIKAKKRLYMTATPRIYADASRSKAEEVGAVLADMTNAELYGAEFHRLSFADAVAMGRLTDYKVLVLAVDETYISNRFQRMLADDDNEMKLEDAAKIVGCWNGLSKRALGPEEFALDPEPMKRAVAFARNIKESKKIAAMFQTVVDSEIEALDEDSGDLLRTEVHHVDGTFNVLKRNQEIDWLKEDAGPGKARILTNAKCLTEGVDVPALDAVMFLNPRDSVVDVVQAVGRVMRKLDGKKYGYVILPIAVPGDVEPEAALADNKKYKVVWQVLQALRAHDERFDAMVNKIDLTKNTEDKLSIIGIGGKGKEDQDDWDSVTLDFPNIDQWRDAILAKIVQKVGERRYWENWAKDVADIASDHMTRIRTLVDGSDAKLREEFTTFTQALQDNLNPSITETSAIEMLSQHLITRPVFDALFENYAFSDSNPVSRVMQVMADALEDQNLHQETEKLEKFYDSVRTRAAGIPDASARQSIIKELYETFFQNAFESTSKKHGIVYTPNEVVDFIIHSVDDVLREEFSTSLSDKGVHVLDPFTGTGTFIVRLLQSGLIRSEDLAYKFRYELHANELVLLAYYVAAINIEETYHALAGGEYEAFKGIVLTDTFQMDEGGDVNELEGMAVFPENNERVQAQKSNNIRVIIGNPPYSKGQESGNDGNQNVSYPSLDGRIRATYAAGRGRGGNHSLYDSYIRAIRWAADRLGDDGVVAFVTNNGFVDSNVAAEMRRTLREEFSRIYILNLRGNSRTGGDEARQEGGNVFDVRVGVSIFVLVKRTGGSKRTTIRYFEAPNFLNKAQKLALLQDAKSVKGVPWREITPNAAEDWINQRDAGFGYFNPIGSKHGEKHGTATIFQNYSRGLETGRDAWVYNFSRHNVDQNARRMYENFNAQLGKFEHHLSARDHSNRKSAVADFIDLDPKKISWTLSLKNRLVAAKPIDDSSARIVTGTYRPFTKEHVYFDRPMNHIVGQMPSIFPDGAANVGFYVTAPGAGHPFSLLMVDQMPDLAMWGSGSGQFFPRFTFSERLTSGDLLDALDDDGSRYRTQDNVTDETLSNYRSRYGDDISSEDIFFYVYGLLHSTEYRERFAPDLEKMLPRVPKVKDFDAFASAGRRLSALHLGYETVDMYPLHEEVTANADFRVVKMRYPGVGTKKDRSRVIYNAKITVSGIPEEAHKYMLGSRSAVDWIVERYQVKIDKPSGIVNDPNDWAEEQGNPRYILDLLARIVTVSVETVKIVNSLPALDIVADE</sequence>
<dbReference type="SMART" id="SM00487">
    <property type="entry name" value="DEXDc"/>
    <property type="match status" value="1"/>
</dbReference>
<dbReference type="InterPro" id="IPR029063">
    <property type="entry name" value="SAM-dependent_MTases_sf"/>
</dbReference>
<dbReference type="PANTHER" id="PTHR47396:SF1">
    <property type="entry name" value="ATP-DEPENDENT HELICASE IRC3-RELATED"/>
    <property type="match status" value="1"/>
</dbReference>
<dbReference type="InterPro" id="IPR001650">
    <property type="entry name" value="Helicase_C-like"/>
</dbReference>
<organism evidence="3 4">
    <name type="scientific">Cryobacterium lyxosi</name>
    <dbReference type="NCBI Taxonomy" id="1259228"/>
    <lineage>
        <taxon>Bacteria</taxon>
        <taxon>Bacillati</taxon>
        <taxon>Actinomycetota</taxon>
        <taxon>Actinomycetes</taxon>
        <taxon>Micrococcales</taxon>
        <taxon>Microbacteriaceae</taxon>
        <taxon>Cryobacterium</taxon>
    </lineage>
</organism>
<gene>
    <name evidence="3" type="ORF">E3T27_07590</name>
</gene>
<dbReference type="PANTHER" id="PTHR47396">
    <property type="entry name" value="TYPE I RESTRICTION ENZYME ECOKI R PROTEIN"/>
    <property type="match status" value="1"/>
</dbReference>
<dbReference type="InterPro" id="IPR014001">
    <property type="entry name" value="Helicase_ATP-bd"/>
</dbReference>
<dbReference type="SUPFAM" id="SSF52980">
    <property type="entry name" value="Restriction endonuclease-like"/>
    <property type="match status" value="1"/>
</dbReference>
<dbReference type="InterPro" id="IPR039442">
    <property type="entry name" value="Mrr-like_dom"/>
</dbReference>
<evidence type="ECO:0000256" key="1">
    <source>
        <dbReference type="ARBA" id="ARBA00022747"/>
    </source>
</evidence>
<dbReference type="GO" id="GO:0016787">
    <property type="term" value="F:hydrolase activity"/>
    <property type="evidence" value="ECO:0007669"/>
    <property type="project" value="InterPro"/>
</dbReference>
<dbReference type="Pfam" id="PF22240">
    <property type="entry name" value="ISP_coupler"/>
    <property type="match status" value="1"/>
</dbReference>
<dbReference type="CDD" id="cd22333">
    <property type="entry name" value="LlaBIII_nuclease-like"/>
    <property type="match status" value="1"/>
</dbReference>
<dbReference type="InterPro" id="IPR027417">
    <property type="entry name" value="P-loop_NTPase"/>
</dbReference>
<dbReference type="InterPro" id="IPR006935">
    <property type="entry name" value="Helicase/UvrB_N"/>
</dbReference>
<dbReference type="GO" id="GO:0008170">
    <property type="term" value="F:N-methyltransferase activity"/>
    <property type="evidence" value="ECO:0007669"/>
    <property type="project" value="InterPro"/>
</dbReference>
<dbReference type="EMBL" id="SOGT01000008">
    <property type="protein sequence ID" value="TFD26720.1"/>
    <property type="molecule type" value="Genomic_DNA"/>
</dbReference>
<accession>A0A4R8ZG26</accession>
<name>A0A4R8ZG26_9MICO</name>
<dbReference type="SUPFAM" id="SSF52540">
    <property type="entry name" value="P-loop containing nucleoside triphosphate hydrolases"/>
    <property type="match status" value="2"/>
</dbReference>
<dbReference type="GO" id="GO:0003677">
    <property type="term" value="F:DNA binding"/>
    <property type="evidence" value="ECO:0007669"/>
    <property type="project" value="InterPro"/>
</dbReference>
<keyword evidence="1" id="KW-0680">Restriction system</keyword>
<dbReference type="Pfam" id="PF02384">
    <property type="entry name" value="N6_Mtase"/>
    <property type="match status" value="1"/>
</dbReference>
<dbReference type="PRINTS" id="PR00507">
    <property type="entry name" value="N12N6MTFRASE"/>
</dbReference>
<evidence type="ECO:0000313" key="3">
    <source>
        <dbReference type="EMBL" id="TFD26720.1"/>
    </source>
</evidence>
<dbReference type="PROSITE" id="PS51192">
    <property type="entry name" value="HELICASE_ATP_BIND_1"/>
    <property type="match status" value="1"/>
</dbReference>
<dbReference type="InterPro" id="IPR002052">
    <property type="entry name" value="DNA_methylase_N6_adenine_CS"/>
</dbReference>
<dbReference type="Pfam" id="PF04851">
    <property type="entry name" value="ResIII"/>
    <property type="match status" value="1"/>
</dbReference>
<dbReference type="InterPro" id="IPR011335">
    <property type="entry name" value="Restrct_endonuc-II-like"/>
</dbReference>
<dbReference type="Gene3D" id="3.40.50.150">
    <property type="entry name" value="Vaccinia Virus protein VP39"/>
    <property type="match status" value="1"/>
</dbReference>
<keyword evidence="4" id="KW-1185">Reference proteome</keyword>
<dbReference type="Pfam" id="PF13156">
    <property type="entry name" value="Mrr_cat_2"/>
    <property type="match status" value="1"/>
</dbReference>
<dbReference type="InterPro" id="IPR003356">
    <property type="entry name" value="DNA_methylase_A-5"/>
</dbReference>
<dbReference type="PROSITE" id="PS00092">
    <property type="entry name" value="N6_MTASE"/>
    <property type="match status" value="1"/>
</dbReference>
<dbReference type="Proteomes" id="UP000298424">
    <property type="component" value="Unassembled WGS sequence"/>
</dbReference>
<dbReference type="InterPro" id="IPR011856">
    <property type="entry name" value="tRNA_endonuc-like_dom_sf"/>
</dbReference>
<dbReference type="Gene3D" id="3.40.50.300">
    <property type="entry name" value="P-loop containing nucleotide triphosphate hydrolases"/>
    <property type="match status" value="2"/>
</dbReference>
<dbReference type="GO" id="GO:0032259">
    <property type="term" value="P:methylation"/>
    <property type="evidence" value="ECO:0007669"/>
    <property type="project" value="InterPro"/>
</dbReference>